<keyword evidence="2" id="KW-0808">Transferase</keyword>
<evidence type="ECO:0000313" key="2">
    <source>
        <dbReference type="EMBL" id="VAW09234.1"/>
    </source>
</evidence>
<dbReference type="SUPFAM" id="SSF56752">
    <property type="entry name" value="D-aminoacid aminotransferase-like PLP-dependent enzymes"/>
    <property type="match status" value="1"/>
</dbReference>
<accession>A0A3B0TKS8</accession>
<dbReference type="GO" id="GO:0046394">
    <property type="term" value="P:carboxylic acid biosynthetic process"/>
    <property type="evidence" value="ECO:0007669"/>
    <property type="project" value="UniProtKB-ARBA"/>
</dbReference>
<evidence type="ECO:0000256" key="1">
    <source>
        <dbReference type="ARBA" id="ARBA00009320"/>
    </source>
</evidence>
<sequence length="282" mass="29770">MGAPPWDVLINGEPVAPEAATVSVFDIGFQRGYGCFEGMRSYSGRVFRSRQHIERLVASAQSLKIPTVDPSVIAGWVDNRASASGDAVVRVFVTGGTNPAILGTNSKTIVTAEPLPEIPTALTLLPVRAPWHSDGTDSELTGAKTMSYGPNVAATQSAKAAGFDDALLVGSHNHVLEGPTYSIGWIRQGVLETPDLGHGILASITRAAIVDVARGAGITIVEGVFVMDRLAEADEVFVMSTVREILPVVAVGDRRYLAGPVTNQLQMGFRDLVAAELGLVRP</sequence>
<dbReference type="InterPro" id="IPR043131">
    <property type="entry name" value="BCAT-like_N"/>
</dbReference>
<dbReference type="InterPro" id="IPR043132">
    <property type="entry name" value="BCAT-like_C"/>
</dbReference>
<organism evidence="2">
    <name type="scientific">hydrothermal vent metagenome</name>
    <dbReference type="NCBI Taxonomy" id="652676"/>
    <lineage>
        <taxon>unclassified sequences</taxon>
        <taxon>metagenomes</taxon>
        <taxon>ecological metagenomes</taxon>
    </lineage>
</organism>
<dbReference type="GO" id="GO:0004084">
    <property type="term" value="F:branched-chain-amino-acid transaminase activity"/>
    <property type="evidence" value="ECO:0007669"/>
    <property type="project" value="UniProtKB-EC"/>
</dbReference>
<dbReference type="AlphaFoldDB" id="A0A3B0TKS8"/>
<protein>
    <submittedName>
        <fullName evidence="2">Branched-chain amino acid aminotransferase</fullName>
        <ecNumber evidence="2">2.6.1.42</ecNumber>
    </submittedName>
</protein>
<dbReference type="InterPro" id="IPR050571">
    <property type="entry name" value="Class-IV_PLP-Dep_Aminotrnsfr"/>
</dbReference>
<dbReference type="Gene3D" id="3.20.10.10">
    <property type="entry name" value="D-amino Acid Aminotransferase, subunit A, domain 2"/>
    <property type="match status" value="1"/>
</dbReference>
<dbReference type="Pfam" id="PF01063">
    <property type="entry name" value="Aminotran_4"/>
    <property type="match status" value="1"/>
</dbReference>
<keyword evidence="2" id="KW-0032">Aminotransferase</keyword>
<dbReference type="EC" id="2.6.1.42" evidence="2"/>
<comment type="similarity">
    <text evidence="1">Belongs to the class-IV pyridoxal-phosphate-dependent aminotransferase family.</text>
</comment>
<name>A0A3B0TKS8_9ZZZZ</name>
<dbReference type="PANTHER" id="PTHR42743">
    <property type="entry name" value="AMINO-ACID AMINOTRANSFERASE"/>
    <property type="match status" value="1"/>
</dbReference>
<dbReference type="CDD" id="cd00449">
    <property type="entry name" value="PLPDE_IV"/>
    <property type="match status" value="1"/>
</dbReference>
<gene>
    <name evidence="2" type="ORF">MNBD_ACTINO02-1617</name>
</gene>
<dbReference type="EMBL" id="UOEK01000537">
    <property type="protein sequence ID" value="VAW09234.1"/>
    <property type="molecule type" value="Genomic_DNA"/>
</dbReference>
<proteinExistence type="inferred from homology"/>
<dbReference type="InterPro" id="IPR001544">
    <property type="entry name" value="Aminotrans_IV"/>
</dbReference>
<dbReference type="InterPro" id="IPR036038">
    <property type="entry name" value="Aminotransferase-like"/>
</dbReference>
<dbReference type="Gene3D" id="3.30.470.10">
    <property type="match status" value="1"/>
</dbReference>
<reference evidence="2" key="1">
    <citation type="submission" date="2018-06" db="EMBL/GenBank/DDBJ databases">
        <authorList>
            <person name="Zhirakovskaya E."/>
        </authorList>
    </citation>
    <scope>NUCLEOTIDE SEQUENCE</scope>
</reference>
<dbReference type="PANTHER" id="PTHR42743:SF11">
    <property type="entry name" value="AMINODEOXYCHORISMATE LYASE"/>
    <property type="match status" value="1"/>
</dbReference>